<dbReference type="SMART" id="SM00052">
    <property type="entry name" value="EAL"/>
    <property type="match status" value="1"/>
</dbReference>
<dbReference type="Gene3D" id="3.30.70.270">
    <property type="match status" value="1"/>
</dbReference>
<dbReference type="Pfam" id="PF00563">
    <property type="entry name" value="EAL"/>
    <property type="match status" value="1"/>
</dbReference>
<dbReference type="InterPro" id="IPR000160">
    <property type="entry name" value="GGDEF_dom"/>
</dbReference>
<dbReference type="SMART" id="SM00267">
    <property type="entry name" value="GGDEF"/>
    <property type="match status" value="1"/>
</dbReference>
<dbReference type="Pfam" id="PF17159">
    <property type="entry name" value="MASE3"/>
    <property type="match status" value="1"/>
</dbReference>
<dbReference type="KEGG" id="asoc:CB4_02135"/>
<dbReference type="CDD" id="cd01948">
    <property type="entry name" value="EAL"/>
    <property type="match status" value="1"/>
</dbReference>
<name>A0A0U4WH03_9BACL</name>
<dbReference type="PANTHER" id="PTHR44757:SF2">
    <property type="entry name" value="BIOFILM ARCHITECTURE MAINTENANCE PROTEIN MBAA"/>
    <property type="match status" value="1"/>
</dbReference>
<organism evidence="1 2">
    <name type="scientific">Aneurinibacillus soli</name>
    <dbReference type="NCBI Taxonomy" id="1500254"/>
    <lineage>
        <taxon>Bacteria</taxon>
        <taxon>Bacillati</taxon>
        <taxon>Bacillota</taxon>
        <taxon>Bacilli</taxon>
        <taxon>Bacillales</taxon>
        <taxon>Paenibacillaceae</taxon>
        <taxon>Aneurinibacillus group</taxon>
        <taxon>Aneurinibacillus</taxon>
    </lineage>
</organism>
<dbReference type="CDD" id="cd01949">
    <property type="entry name" value="GGDEF"/>
    <property type="match status" value="1"/>
</dbReference>
<dbReference type="PROSITE" id="PS50883">
    <property type="entry name" value="EAL"/>
    <property type="match status" value="1"/>
</dbReference>
<dbReference type="InterPro" id="IPR043128">
    <property type="entry name" value="Rev_trsase/Diguanyl_cyclase"/>
</dbReference>
<evidence type="ECO:0000313" key="2">
    <source>
        <dbReference type="Proteomes" id="UP000217696"/>
    </source>
</evidence>
<evidence type="ECO:0000313" key="1">
    <source>
        <dbReference type="EMBL" id="BAU27961.1"/>
    </source>
</evidence>
<dbReference type="SUPFAM" id="SSF55073">
    <property type="entry name" value="Nucleotide cyclase"/>
    <property type="match status" value="1"/>
</dbReference>
<dbReference type="InterPro" id="IPR035919">
    <property type="entry name" value="EAL_sf"/>
</dbReference>
<gene>
    <name evidence="1" type="primary">cph2_3</name>
    <name evidence="1" type="ORF">CB4_02135</name>
</gene>
<accession>A0A0U4WH03</accession>
<dbReference type="InterPro" id="IPR052155">
    <property type="entry name" value="Biofilm_reg_signaling"/>
</dbReference>
<dbReference type="RefSeq" id="WP_096465715.1">
    <property type="nucleotide sequence ID" value="NZ_AP017312.1"/>
</dbReference>
<protein>
    <submittedName>
        <fullName evidence="1">Phytochrome-like protein cph2</fullName>
    </submittedName>
</protein>
<dbReference type="PROSITE" id="PS50887">
    <property type="entry name" value="GGDEF"/>
    <property type="match status" value="1"/>
</dbReference>
<proteinExistence type="predicted"/>
<dbReference type="PANTHER" id="PTHR44757">
    <property type="entry name" value="DIGUANYLATE CYCLASE DGCP"/>
    <property type="match status" value="1"/>
</dbReference>
<dbReference type="NCBIfam" id="TIGR00254">
    <property type="entry name" value="GGDEF"/>
    <property type="match status" value="1"/>
</dbReference>
<dbReference type="SUPFAM" id="SSF141868">
    <property type="entry name" value="EAL domain-like"/>
    <property type="match status" value="1"/>
</dbReference>
<dbReference type="Pfam" id="PF00990">
    <property type="entry name" value="GGDEF"/>
    <property type="match status" value="1"/>
</dbReference>
<dbReference type="InterPro" id="IPR033425">
    <property type="entry name" value="MASE3"/>
</dbReference>
<keyword evidence="2" id="KW-1185">Reference proteome</keyword>
<dbReference type="FunFam" id="3.20.20.450:FF:000001">
    <property type="entry name" value="Cyclic di-GMP phosphodiesterase yahA"/>
    <property type="match status" value="1"/>
</dbReference>
<dbReference type="OrthoDB" id="9759607at2"/>
<dbReference type="Proteomes" id="UP000217696">
    <property type="component" value="Chromosome"/>
</dbReference>
<dbReference type="Gene3D" id="3.20.20.450">
    <property type="entry name" value="EAL domain"/>
    <property type="match status" value="1"/>
</dbReference>
<dbReference type="InterPro" id="IPR029787">
    <property type="entry name" value="Nucleotide_cyclase"/>
</dbReference>
<dbReference type="InterPro" id="IPR001633">
    <property type="entry name" value="EAL_dom"/>
</dbReference>
<dbReference type="FunFam" id="3.30.70.270:FF:000001">
    <property type="entry name" value="Diguanylate cyclase domain protein"/>
    <property type="match status" value="1"/>
</dbReference>
<dbReference type="EMBL" id="AP017312">
    <property type="protein sequence ID" value="BAU27961.1"/>
    <property type="molecule type" value="Genomic_DNA"/>
</dbReference>
<dbReference type="AlphaFoldDB" id="A0A0U4WH03"/>
<sequence>MIERLERKQRKSEFISFLAILVFVIVRFFHEQFYRVYDAANYLGIHTLLELFSIIVGFSISLQGWVAFPYASSKRRLLFGGAFFAVATIDLFHTLFYKDMPVLVTESSMQKAAWFWIIARITESISFLCILMIKDGKENTYWRKWIYLFSFVYTSLIIFVVIKYGNYLPMLVNEETGTTLLKSYLEYFVIFLHLTTLVFILLEYKKTRNVAVLSMSSAIIFLLLSEWNFTFYKSVYDFDNVFGHIYKFLGYYFLLEAIYVTSVKEPYLRQVETEKMVNHLAYHDSLTDLPNRLLFNERIRTALMEYEQQNKNFAVFFFDLDRFKHVNDSLGHSIGDLLLQTVAKRLKECIKEPDIASRLGGDEFTILLVDMESMEDLEKKAQAIVDRLSEPYQLNGHEIYMTISMGISLYPEHGQTYHDLIMNADTALYYTKQTGRNGYTFYNNEMNEKSREKLSLGNDLHKALLHDNFLLYYQPQVDVQSGQIIGAEALIRWKHPEKGFISPAEFIPLAEENGLILQMGEWVLRTACQQNKAWQDAGYEPIRMSVNLSMHQFQQKNFIESILRTLEETGLQANYLELEVTESIAMYDIENVIKKLDILDKAGIHVSVDDFGTGYSSLNYLRRLPVHTLKIDQSFVRDINIDWDDTAIVNSIITLAHTLRMNVVAEGVETQEQFAFLKEHGCDRIQGYLVSPPVPAGQFEQLVKKTVEGVTL</sequence>
<reference evidence="1 2" key="1">
    <citation type="submission" date="2015-12" db="EMBL/GenBank/DDBJ databases">
        <title>Genome sequence of Aneurinibacillus soli.</title>
        <authorList>
            <person name="Lee J.S."/>
            <person name="Lee K.C."/>
            <person name="Kim K.K."/>
            <person name="Lee B.W."/>
        </authorList>
    </citation>
    <scope>NUCLEOTIDE SEQUENCE [LARGE SCALE GENOMIC DNA]</scope>
    <source>
        <strain evidence="1 2">CB4</strain>
    </source>
</reference>